<dbReference type="VEuPathDB" id="FungiDB:EYZ11_006639"/>
<organism evidence="7 8">
    <name type="scientific">Aspergillus tanneri</name>
    <dbReference type="NCBI Taxonomy" id="1220188"/>
    <lineage>
        <taxon>Eukaryota</taxon>
        <taxon>Fungi</taxon>
        <taxon>Dikarya</taxon>
        <taxon>Ascomycota</taxon>
        <taxon>Pezizomycotina</taxon>
        <taxon>Eurotiomycetes</taxon>
        <taxon>Eurotiomycetidae</taxon>
        <taxon>Eurotiales</taxon>
        <taxon>Aspergillaceae</taxon>
        <taxon>Aspergillus</taxon>
        <taxon>Aspergillus subgen. Circumdati</taxon>
    </lineage>
</organism>
<evidence type="ECO:0000256" key="2">
    <source>
        <dbReference type="ARBA" id="ARBA00022525"/>
    </source>
</evidence>
<reference evidence="7 8" key="1">
    <citation type="submission" date="2019-08" db="EMBL/GenBank/DDBJ databases">
        <title>The genome sequence of a newly discovered highly antifungal drug resistant Aspergillus species, Aspergillus tanneri NIH 1004.</title>
        <authorList>
            <person name="Mounaud S."/>
            <person name="Singh I."/>
            <person name="Joardar V."/>
            <person name="Pakala S."/>
            <person name="Pakala S."/>
            <person name="Venepally P."/>
            <person name="Chung J.K."/>
            <person name="Losada L."/>
            <person name="Nierman W.C."/>
        </authorList>
    </citation>
    <scope>NUCLEOTIDE SEQUENCE [LARGE SCALE GENOMIC DNA]</scope>
    <source>
        <strain evidence="7 8">NIH1004</strain>
    </source>
</reference>
<evidence type="ECO:0000256" key="5">
    <source>
        <dbReference type="SAM" id="MobiDB-lite"/>
    </source>
</evidence>
<dbReference type="GeneID" id="54330779"/>
<feature type="region of interest" description="Disordered" evidence="5">
    <location>
        <begin position="1"/>
        <end position="20"/>
    </location>
</feature>
<dbReference type="GO" id="GO:0005576">
    <property type="term" value="C:extracellular region"/>
    <property type="evidence" value="ECO:0007669"/>
    <property type="project" value="UniProtKB-SubCell"/>
</dbReference>
<dbReference type="PANTHER" id="PTHR45742">
    <property type="entry name" value="COMPLEMENT COMPONENT C6"/>
    <property type="match status" value="1"/>
</dbReference>
<name>A0A5M9MAP5_9EURO</name>
<sequence>MRFHEATDGQSSAECETPIEHDPVYRPLAKSQELDMDGTFVDSGGSYETHPSRNFIGRSLLLDRNKNLTSLASLLRDRNNSTIVKASPTETGDHIPGSDIIWKIPSNFELDAPGPTARTHSLEVETGSELIKKMSASAEMSASYFGFSASAEAQYGMETSVDSSAMYGVYSMNEDNYSVTLKPHADTYEFVDGMVVDAILTLPTWTIDDSAVIKAYKEFFESWGTHYIKKLNYGTRYQLKIDSGSQEKTTQESFKACVKAEYKNVVSIQGRVATEDELKEYTNFRQSECVVRGGDPGAAAILAEDPTNKDKFDAWANSRKTGATDAIMNIQVDSISRLLEKSPVEKHKQAGKQIREATSFFTDVRSAWCYLEVGVDNDYIDFGRIEISAPEAEITARRHGHPSIIQNPSSLIMRAKTSEYKYIWTCFKLNTPDVPLRVRLSCKIRGNVNMPPGQTPFGWARLNCWFNKYSADHSGYYSCMRACSVPDCRDYQGTLPSIMATGDFPASWP</sequence>
<keyword evidence="3" id="KW-0204">Cytolysis</keyword>
<dbReference type="AlphaFoldDB" id="A0A5M9MAP5"/>
<dbReference type="PROSITE" id="PS51412">
    <property type="entry name" value="MACPF_2"/>
    <property type="match status" value="1"/>
</dbReference>
<evidence type="ECO:0000313" key="8">
    <source>
        <dbReference type="Proteomes" id="UP000324241"/>
    </source>
</evidence>
<dbReference type="OrthoDB" id="4250793at2759"/>
<dbReference type="RefSeq" id="XP_033423242.1">
    <property type="nucleotide sequence ID" value="XM_033572690.1"/>
</dbReference>
<dbReference type="EMBL" id="QUQM01000006">
    <property type="protein sequence ID" value="KAA8643881.1"/>
    <property type="molecule type" value="Genomic_DNA"/>
</dbReference>
<evidence type="ECO:0000256" key="4">
    <source>
        <dbReference type="ARBA" id="ARBA00023157"/>
    </source>
</evidence>
<evidence type="ECO:0000313" key="7">
    <source>
        <dbReference type="EMBL" id="KAA8643881.1"/>
    </source>
</evidence>
<dbReference type="Pfam" id="PF01823">
    <property type="entry name" value="MACPF"/>
    <property type="match status" value="1"/>
</dbReference>
<comment type="caution">
    <text evidence="7">The sequence shown here is derived from an EMBL/GenBank/DDBJ whole genome shotgun (WGS) entry which is preliminary data.</text>
</comment>
<proteinExistence type="predicted"/>
<evidence type="ECO:0000259" key="6">
    <source>
        <dbReference type="PROSITE" id="PS51412"/>
    </source>
</evidence>
<keyword evidence="2" id="KW-0964">Secreted</keyword>
<dbReference type="InterPro" id="IPR020864">
    <property type="entry name" value="MACPF"/>
</dbReference>
<dbReference type="PANTHER" id="PTHR45742:SF8">
    <property type="entry name" value="FLOCCULATION PROTEIN FLO11"/>
    <property type="match status" value="1"/>
</dbReference>
<dbReference type="Proteomes" id="UP000324241">
    <property type="component" value="Unassembled WGS sequence"/>
</dbReference>
<evidence type="ECO:0000256" key="1">
    <source>
        <dbReference type="ARBA" id="ARBA00004613"/>
    </source>
</evidence>
<comment type="subcellular location">
    <subcellularLocation>
        <location evidence="1">Secreted</location>
    </subcellularLocation>
</comment>
<evidence type="ECO:0000256" key="3">
    <source>
        <dbReference type="ARBA" id="ARBA00022852"/>
    </source>
</evidence>
<feature type="domain" description="MACPF" evidence="6">
    <location>
        <begin position="39"/>
        <end position="369"/>
    </location>
</feature>
<gene>
    <name evidence="7" type="ORF">ATNIH1004_008077</name>
</gene>
<dbReference type="GO" id="GO:0031640">
    <property type="term" value="P:killing of cells of another organism"/>
    <property type="evidence" value="ECO:0007669"/>
    <property type="project" value="UniProtKB-KW"/>
</dbReference>
<protein>
    <recommendedName>
        <fullName evidence="6">MACPF domain-containing protein</fullName>
    </recommendedName>
</protein>
<keyword evidence="4" id="KW-1015">Disulfide bond</keyword>
<accession>A0A5M9MAP5</accession>